<dbReference type="Gene3D" id="3.90.180.10">
    <property type="entry name" value="Medium-chain alcohol dehydrogenases, catalytic domain"/>
    <property type="match status" value="2"/>
</dbReference>
<organism evidence="7 8">
    <name type="scientific">Parablautia intestinalis</name>
    <dbReference type="NCBI Taxonomy" id="2320100"/>
    <lineage>
        <taxon>Bacteria</taxon>
        <taxon>Bacillati</taxon>
        <taxon>Bacillota</taxon>
        <taxon>Clostridia</taxon>
        <taxon>Lachnospirales</taxon>
        <taxon>Lachnospiraceae</taxon>
        <taxon>Parablautia</taxon>
    </lineage>
</organism>
<name>A0A3A9B1M4_9FIRM</name>
<dbReference type="InterPro" id="IPR013149">
    <property type="entry name" value="ADH-like_C"/>
</dbReference>
<feature type="domain" description="Alcohol dehydrogenase-like C-terminal" evidence="6">
    <location>
        <begin position="167"/>
        <end position="284"/>
    </location>
</feature>
<dbReference type="SUPFAM" id="SSF50129">
    <property type="entry name" value="GroES-like"/>
    <property type="match status" value="1"/>
</dbReference>
<gene>
    <name evidence="7" type="ORF">D7V94_04830</name>
</gene>
<dbReference type="EMBL" id="RAYQ01000003">
    <property type="protein sequence ID" value="RKI93346.1"/>
    <property type="molecule type" value="Genomic_DNA"/>
</dbReference>
<dbReference type="GO" id="GO:0046872">
    <property type="term" value="F:metal ion binding"/>
    <property type="evidence" value="ECO:0007669"/>
    <property type="project" value="UniProtKB-KW"/>
</dbReference>
<dbReference type="InterPro" id="IPR011032">
    <property type="entry name" value="GroES-like_sf"/>
</dbReference>
<dbReference type="InterPro" id="IPR036291">
    <property type="entry name" value="NAD(P)-bd_dom_sf"/>
</dbReference>
<dbReference type="Gene3D" id="3.40.50.720">
    <property type="entry name" value="NAD(P)-binding Rossmann-like Domain"/>
    <property type="match status" value="1"/>
</dbReference>
<dbReference type="PANTHER" id="PTHR43350">
    <property type="entry name" value="NAD-DEPENDENT ALCOHOL DEHYDROGENASE"/>
    <property type="match status" value="1"/>
</dbReference>
<proteinExistence type="inferred from homology"/>
<evidence type="ECO:0000256" key="4">
    <source>
        <dbReference type="ARBA" id="ARBA00022833"/>
    </source>
</evidence>
<dbReference type="OrthoDB" id="9769198at2"/>
<dbReference type="PANTHER" id="PTHR43350:SF19">
    <property type="entry name" value="D-GULOSIDE 3-DEHYDROGENASE"/>
    <property type="match status" value="1"/>
</dbReference>
<evidence type="ECO:0000256" key="5">
    <source>
        <dbReference type="ARBA" id="ARBA00023002"/>
    </source>
</evidence>
<dbReference type="GO" id="GO:0016491">
    <property type="term" value="F:oxidoreductase activity"/>
    <property type="evidence" value="ECO:0007669"/>
    <property type="project" value="UniProtKB-KW"/>
</dbReference>
<dbReference type="CDD" id="cd08255">
    <property type="entry name" value="2-desacetyl-2-hydroxyethyl_bacteriochlorophyllide_like"/>
    <property type="match status" value="1"/>
</dbReference>
<evidence type="ECO:0000256" key="3">
    <source>
        <dbReference type="ARBA" id="ARBA00022723"/>
    </source>
</evidence>
<reference evidence="7 8" key="1">
    <citation type="submission" date="2018-09" db="EMBL/GenBank/DDBJ databases">
        <title>Murine metabolic-syndrome-specific gut microbial biobank.</title>
        <authorList>
            <person name="Liu C."/>
        </authorList>
    </citation>
    <scope>NUCLEOTIDE SEQUENCE [LARGE SCALE GENOMIC DNA]</scope>
    <source>
        <strain evidence="7 8">0.1xD8-82</strain>
    </source>
</reference>
<dbReference type="AlphaFoldDB" id="A0A3A9B1M4"/>
<comment type="caution">
    <text evidence="7">The sequence shown here is derived from an EMBL/GenBank/DDBJ whole genome shotgun (WGS) entry which is preliminary data.</text>
</comment>
<evidence type="ECO:0000313" key="7">
    <source>
        <dbReference type="EMBL" id="RKI93346.1"/>
    </source>
</evidence>
<evidence type="ECO:0000313" key="8">
    <source>
        <dbReference type="Proteomes" id="UP000280696"/>
    </source>
</evidence>
<sequence length="344" mass="38108">MYEGPRELKVIEVPQLPMNEEQIRIKSIYSGVSHGTEMNVYRGLAPFFRKKQDPATRLFVPAAESEVWEYPVRSCAPGVWYMGYASVGEVIETGSKVENVKVGDIVACSAPHQEENVIAAKDAVVLPKSIPAEKGVLFTNLITAYNGIMDTHINLGDTVVVSGLGVIGQLLVQMAKMSGAHKVYGVDVLEKRRKAALENGCDEVFDPTACDVAMEVRKRTSNRGADKVIEASGNARALNEAVRIAAPETTITALAWYQGALSNVDLSEEFHHNRIGIKQSQTGAMDPAFSNLWNYQRRVETCLKLLEELKTDNLFTEFKYDDIPTAYYTIDKEPEKIIQAVITY</sequence>
<protein>
    <recommendedName>
        <fullName evidence="6">Alcohol dehydrogenase-like C-terminal domain-containing protein</fullName>
    </recommendedName>
</protein>
<keyword evidence="8" id="KW-1185">Reference proteome</keyword>
<accession>A0A3A9B1M4</accession>
<evidence type="ECO:0000259" key="6">
    <source>
        <dbReference type="Pfam" id="PF00107"/>
    </source>
</evidence>
<keyword evidence="4" id="KW-0862">Zinc</keyword>
<comment type="cofactor">
    <cofactor evidence="1">
        <name>Zn(2+)</name>
        <dbReference type="ChEBI" id="CHEBI:29105"/>
    </cofactor>
</comment>
<evidence type="ECO:0000256" key="2">
    <source>
        <dbReference type="ARBA" id="ARBA00008072"/>
    </source>
</evidence>
<comment type="similarity">
    <text evidence="2">Belongs to the zinc-containing alcohol dehydrogenase family.</text>
</comment>
<keyword evidence="3" id="KW-0479">Metal-binding</keyword>
<dbReference type="Proteomes" id="UP000280696">
    <property type="component" value="Unassembled WGS sequence"/>
</dbReference>
<keyword evidence="5" id="KW-0560">Oxidoreductase</keyword>
<evidence type="ECO:0000256" key="1">
    <source>
        <dbReference type="ARBA" id="ARBA00001947"/>
    </source>
</evidence>
<dbReference type="Pfam" id="PF00107">
    <property type="entry name" value="ADH_zinc_N"/>
    <property type="match status" value="1"/>
</dbReference>
<dbReference type="SUPFAM" id="SSF51735">
    <property type="entry name" value="NAD(P)-binding Rossmann-fold domains"/>
    <property type="match status" value="1"/>
</dbReference>